<feature type="transmembrane region" description="Helical" evidence="5">
    <location>
        <begin position="55"/>
        <end position="74"/>
    </location>
</feature>
<dbReference type="InterPro" id="IPR036259">
    <property type="entry name" value="MFS_trans_sf"/>
</dbReference>
<dbReference type="OrthoDB" id="9781156at2"/>
<dbReference type="SUPFAM" id="SSF103473">
    <property type="entry name" value="MFS general substrate transporter"/>
    <property type="match status" value="1"/>
</dbReference>
<evidence type="ECO:0000256" key="1">
    <source>
        <dbReference type="ARBA" id="ARBA00004141"/>
    </source>
</evidence>
<feature type="transmembrane region" description="Helical" evidence="5">
    <location>
        <begin position="257"/>
        <end position="277"/>
    </location>
</feature>
<keyword evidence="3 5" id="KW-1133">Transmembrane helix</keyword>
<feature type="transmembrane region" description="Helical" evidence="5">
    <location>
        <begin position="423"/>
        <end position="446"/>
    </location>
</feature>
<dbReference type="InterPro" id="IPR020846">
    <property type="entry name" value="MFS_dom"/>
</dbReference>
<dbReference type="Proteomes" id="UP000318815">
    <property type="component" value="Unassembled WGS sequence"/>
</dbReference>
<protein>
    <submittedName>
        <fullName evidence="7">MFS transporter</fullName>
    </submittedName>
</protein>
<dbReference type="Pfam" id="PF07690">
    <property type="entry name" value="MFS_1"/>
    <property type="match status" value="1"/>
</dbReference>
<keyword evidence="2 5" id="KW-0812">Transmembrane</keyword>
<feature type="transmembrane region" description="Helical" evidence="5">
    <location>
        <begin position="385"/>
        <end position="411"/>
    </location>
</feature>
<accession>A0A5C6LZ64</accession>
<evidence type="ECO:0000256" key="2">
    <source>
        <dbReference type="ARBA" id="ARBA00022692"/>
    </source>
</evidence>
<keyword evidence="4 5" id="KW-0472">Membrane</keyword>
<dbReference type="EMBL" id="VOHS01000002">
    <property type="protein sequence ID" value="TWW01957.1"/>
    <property type="molecule type" value="Genomic_DNA"/>
</dbReference>
<dbReference type="Gene3D" id="1.20.1250.20">
    <property type="entry name" value="MFS general substrate transporter like domains"/>
    <property type="match status" value="2"/>
</dbReference>
<evidence type="ECO:0000313" key="7">
    <source>
        <dbReference type="EMBL" id="TWW01957.1"/>
    </source>
</evidence>
<comment type="caution">
    <text evidence="7">The sequence shown here is derived from an EMBL/GenBank/DDBJ whole genome shotgun (WGS) entry which is preliminary data.</text>
</comment>
<feature type="domain" description="Major facilitator superfamily (MFS) profile" evidence="6">
    <location>
        <begin position="16"/>
        <end position="450"/>
    </location>
</feature>
<comment type="subcellular location">
    <subcellularLocation>
        <location evidence="1">Membrane</location>
        <topology evidence="1">Multi-pass membrane protein</topology>
    </subcellularLocation>
</comment>
<dbReference type="InterPro" id="IPR050382">
    <property type="entry name" value="MFS_Na/Anion_cotransporter"/>
</dbReference>
<dbReference type="CDD" id="cd17319">
    <property type="entry name" value="MFS_ExuT_GudP_like"/>
    <property type="match status" value="1"/>
</dbReference>
<evidence type="ECO:0000259" key="6">
    <source>
        <dbReference type="PROSITE" id="PS50850"/>
    </source>
</evidence>
<keyword evidence="8" id="KW-1185">Reference proteome</keyword>
<dbReference type="PANTHER" id="PTHR11662">
    <property type="entry name" value="SOLUTE CARRIER FAMILY 17"/>
    <property type="match status" value="1"/>
</dbReference>
<evidence type="ECO:0000313" key="8">
    <source>
        <dbReference type="Proteomes" id="UP000318815"/>
    </source>
</evidence>
<dbReference type="GO" id="GO:0016020">
    <property type="term" value="C:membrane"/>
    <property type="evidence" value="ECO:0007669"/>
    <property type="project" value="UniProtKB-SubCell"/>
</dbReference>
<name>A0A5C6LZ64_9BACT</name>
<gene>
    <name evidence="7" type="ORF">FEF09_02120</name>
</gene>
<feature type="transmembrane region" description="Helical" evidence="5">
    <location>
        <begin position="351"/>
        <end position="373"/>
    </location>
</feature>
<dbReference type="PANTHER" id="PTHR11662:SF285">
    <property type="entry name" value="HEXURONATE TRANSPORTER"/>
    <property type="match status" value="1"/>
</dbReference>
<dbReference type="InterPro" id="IPR011701">
    <property type="entry name" value="MFS"/>
</dbReference>
<feature type="transmembrane region" description="Helical" evidence="5">
    <location>
        <begin position="171"/>
        <end position="190"/>
    </location>
</feature>
<evidence type="ECO:0000256" key="3">
    <source>
        <dbReference type="ARBA" id="ARBA00022989"/>
    </source>
</evidence>
<evidence type="ECO:0000256" key="5">
    <source>
        <dbReference type="SAM" id="Phobius"/>
    </source>
</evidence>
<feature type="transmembrane region" description="Helical" evidence="5">
    <location>
        <begin position="137"/>
        <end position="159"/>
    </location>
</feature>
<sequence>MKGMDSTKIGRYRWSICALLFFATTINYIDRQVIGLLKPILSDQFEWSEKDFGGMMSAFSAAYAVGLLVFGRLVDKIGTKMGYILSIVVWSFAAMGHALAKTTMGFGIARVLLGLGESGNFPVAIKTVAEWFPKKERALATGIFNSGANIGAVVAPIVVPWLAGTYGWQHAFIWTGIIGFVWLVFWIFMYEIPARHKKLTQAEFDHIHSDDAVHTVADGEIPDGVKPVTPAAVAAASTPPEKKSVSWSKLLGVRQTWAFVFGKLLTDPIWWFFLFWLPSYFATTFNLDFKKPNLQLFVIYTATTVGSIGGGYLSSWLINKGWPVFRARKTSMLLFAICVVPIMFAKSTNNIWVVVGLISLAAAAHQAWSANIFTTASDMFPKHAVSSVVGIGGMAGSIGGSLFPIFAGFLLDHYKEQGNIGTGYNILFLISGSMYLLAWLIMHLFAPKMEQVKL</sequence>
<feature type="transmembrane region" description="Helical" evidence="5">
    <location>
        <begin position="297"/>
        <end position="318"/>
    </location>
</feature>
<organism evidence="7 8">
    <name type="scientific">Chitinophaga pinensis</name>
    <dbReference type="NCBI Taxonomy" id="79329"/>
    <lineage>
        <taxon>Bacteria</taxon>
        <taxon>Pseudomonadati</taxon>
        <taxon>Bacteroidota</taxon>
        <taxon>Chitinophagia</taxon>
        <taxon>Chitinophagales</taxon>
        <taxon>Chitinophagaceae</taxon>
        <taxon>Chitinophaga</taxon>
    </lineage>
</organism>
<proteinExistence type="predicted"/>
<reference evidence="7 8" key="1">
    <citation type="submission" date="2019-08" db="EMBL/GenBank/DDBJ databases">
        <title>Whole genome sequencing of chitin degrading bacteria Chitinophaga pinensis YS16.</title>
        <authorList>
            <person name="Singh R.P."/>
            <person name="Manchanda G."/>
            <person name="Maurya I.K."/>
            <person name="Joshi N.K."/>
            <person name="Srivastava A.K."/>
        </authorList>
    </citation>
    <scope>NUCLEOTIDE SEQUENCE [LARGE SCALE GENOMIC DNA]</scope>
    <source>
        <strain evidence="7 8">YS-16</strain>
    </source>
</reference>
<dbReference type="InterPro" id="IPR000849">
    <property type="entry name" value="Sugar_P_transporter"/>
</dbReference>
<dbReference type="GO" id="GO:0015134">
    <property type="term" value="F:hexuronate transmembrane transporter activity"/>
    <property type="evidence" value="ECO:0007669"/>
    <property type="project" value="TreeGrafter"/>
</dbReference>
<dbReference type="PIRSF" id="PIRSF002808">
    <property type="entry name" value="Hexose_phosphate_transp"/>
    <property type="match status" value="1"/>
</dbReference>
<evidence type="ECO:0000256" key="4">
    <source>
        <dbReference type="ARBA" id="ARBA00023136"/>
    </source>
</evidence>
<dbReference type="AlphaFoldDB" id="A0A5C6LZ64"/>
<dbReference type="PROSITE" id="PS50850">
    <property type="entry name" value="MFS"/>
    <property type="match status" value="1"/>
</dbReference>